<sequence>MILSTTWATSQSETLRVPHTYFECSSLRFTTLDTSLLGAQEIILIYNSMDRQQTFQSSSTTYPHTMTTTIHLLGPPELYYDDTVTPVINQVSFATPTQNQDTVNDPLPKRPQVWDRVKSAFKSTKTKCTKPPKKGFTENGSATFLATGNPCLDFFFHVVPDTLRKRVLQLLSSAWKHDPLTTLKLICQLRGVRGTGKSDKEGFYAAALWLHEYHPKTLALNVRWLAEFGYLKDLLEILYRILEGFGVRHYTKIKRKNNSVYWEKGKRKNRWHITLSRTRSKIALMMPRRNLKPRSSRIVNTRRTRVVNPYPRYPCTSSSCPVHPNNKPMLRDWILAKFEIVRIKKQEQKHIEPEEAEDEQEEEKHIEPEEAEEEQEEQKEIEHDAKESEENEQNEIDQKDQNDMELEEQKEIKHEVKETEQKEQNDMEQKDTKDMEREEQNEKKNSPRDWKKKKAITMANKALQRYNNDPNYRFLHDQISGLYAGHS</sequence>
<feature type="domain" description="DUF2828" evidence="2">
    <location>
        <begin position="137"/>
        <end position="379"/>
    </location>
</feature>
<comment type="caution">
    <text evidence="3">The sequence shown here is derived from an EMBL/GenBank/DDBJ whole genome shotgun (WGS) entry which is preliminary data.</text>
</comment>
<reference evidence="3 4" key="1">
    <citation type="submission" date="2020-10" db="EMBL/GenBank/DDBJ databases">
        <title>The Coptis chinensis genome and diversification of protoberbering-type alkaloids.</title>
        <authorList>
            <person name="Wang B."/>
            <person name="Shu S."/>
            <person name="Song C."/>
            <person name="Liu Y."/>
        </authorList>
    </citation>
    <scope>NUCLEOTIDE SEQUENCE [LARGE SCALE GENOMIC DNA]</scope>
    <source>
        <strain evidence="3">HL-2020</strain>
        <tissue evidence="3">Leaf</tissue>
    </source>
</reference>
<dbReference type="EMBL" id="JADFTS010000002">
    <property type="protein sequence ID" value="KAF9622417.1"/>
    <property type="molecule type" value="Genomic_DNA"/>
</dbReference>
<organism evidence="3 4">
    <name type="scientific">Coptis chinensis</name>
    <dbReference type="NCBI Taxonomy" id="261450"/>
    <lineage>
        <taxon>Eukaryota</taxon>
        <taxon>Viridiplantae</taxon>
        <taxon>Streptophyta</taxon>
        <taxon>Embryophyta</taxon>
        <taxon>Tracheophyta</taxon>
        <taxon>Spermatophyta</taxon>
        <taxon>Magnoliopsida</taxon>
        <taxon>Ranunculales</taxon>
        <taxon>Ranunculaceae</taxon>
        <taxon>Coptidoideae</taxon>
        <taxon>Coptis</taxon>
    </lineage>
</organism>
<dbReference type="AlphaFoldDB" id="A0A835MAG5"/>
<keyword evidence="4" id="KW-1185">Reference proteome</keyword>
<gene>
    <name evidence="3" type="ORF">IFM89_031220</name>
</gene>
<feature type="compositionally biased region" description="Basic and acidic residues" evidence="1">
    <location>
        <begin position="378"/>
        <end position="388"/>
    </location>
</feature>
<dbReference type="InterPro" id="IPR011205">
    <property type="entry name" value="UCP015417_vWA"/>
</dbReference>
<evidence type="ECO:0000259" key="2">
    <source>
        <dbReference type="Pfam" id="PF11443"/>
    </source>
</evidence>
<dbReference type="Proteomes" id="UP000631114">
    <property type="component" value="Unassembled WGS sequence"/>
</dbReference>
<protein>
    <recommendedName>
        <fullName evidence="2">DUF2828 domain-containing protein</fullName>
    </recommendedName>
</protein>
<proteinExistence type="predicted"/>
<dbReference type="PANTHER" id="PTHR31373">
    <property type="entry name" value="OS06G0652100 PROTEIN"/>
    <property type="match status" value="1"/>
</dbReference>
<accession>A0A835MAG5</accession>
<evidence type="ECO:0000313" key="4">
    <source>
        <dbReference type="Proteomes" id="UP000631114"/>
    </source>
</evidence>
<evidence type="ECO:0000313" key="3">
    <source>
        <dbReference type="EMBL" id="KAF9622417.1"/>
    </source>
</evidence>
<evidence type="ECO:0000256" key="1">
    <source>
        <dbReference type="SAM" id="MobiDB-lite"/>
    </source>
</evidence>
<dbReference type="InterPro" id="IPR058580">
    <property type="entry name" value="DUF2828"/>
</dbReference>
<feature type="compositionally biased region" description="Basic and acidic residues" evidence="1">
    <location>
        <begin position="396"/>
        <end position="449"/>
    </location>
</feature>
<dbReference type="OrthoDB" id="1149618at2759"/>
<dbReference type="Pfam" id="PF11443">
    <property type="entry name" value="DUF2828"/>
    <property type="match status" value="1"/>
</dbReference>
<name>A0A835MAG5_9MAGN</name>
<feature type="region of interest" description="Disordered" evidence="1">
    <location>
        <begin position="346"/>
        <end position="453"/>
    </location>
</feature>
<dbReference type="PANTHER" id="PTHR31373:SF27">
    <property type="entry name" value="TROVE DOMAIN-CONTAINING PROTEIN"/>
    <property type="match status" value="1"/>
</dbReference>